<keyword evidence="3" id="KW-1185">Reference proteome</keyword>
<evidence type="ECO:0000313" key="3">
    <source>
        <dbReference type="Proteomes" id="UP000199385"/>
    </source>
</evidence>
<dbReference type="EMBL" id="LT594323">
    <property type="protein sequence ID" value="SBT51017.1"/>
    <property type="molecule type" value="Genomic_DNA"/>
</dbReference>
<evidence type="ECO:0000259" key="1">
    <source>
        <dbReference type="Pfam" id="PF14062"/>
    </source>
</evidence>
<gene>
    <name evidence="2" type="ORF">GA0070611_4986</name>
</gene>
<dbReference type="STRING" id="261654.GA0070611_4986"/>
<reference evidence="3" key="1">
    <citation type="submission" date="2016-06" db="EMBL/GenBank/DDBJ databases">
        <authorList>
            <person name="Varghese N."/>
            <person name="Submissions Spin"/>
        </authorList>
    </citation>
    <scope>NUCLEOTIDE SEQUENCE [LARGE SCALE GENOMIC DNA]</scope>
    <source>
        <strain evidence="3">DSM 44815</strain>
    </source>
</reference>
<protein>
    <recommendedName>
        <fullName evidence="1">DUF4253 domain-containing protein</fullName>
    </recommendedName>
</protein>
<name>A0A1A9A479_9ACTN</name>
<dbReference type="AlphaFoldDB" id="A0A1A9A479"/>
<dbReference type="PATRIC" id="fig|261654.4.peg.5055"/>
<feature type="domain" description="DUF4253" evidence="1">
    <location>
        <begin position="164"/>
        <end position="279"/>
    </location>
</feature>
<dbReference type="InterPro" id="IPR025349">
    <property type="entry name" value="DUF4253"/>
</dbReference>
<organism evidence="2 3">
    <name type="scientific">Micromonospora auratinigra</name>
    <dbReference type="NCBI Taxonomy" id="261654"/>
    <lineage>
        <taxon>Bacteria</taxon>
        <taxon>Bacillati</taxon>
        <taxon>Actinomycetota</taxon>
        <taxon>Actinomycetes</taxon>
        <taxon>Micromonosporales</taxon>
        <taxon>Micromonosporaceae</taxon>
        <taxon>Micromonospora</taxon>
    </lineage>
</organism>
<evidence type="ECO:0000313" key="2">
    <source>
        <dbReference type="EMBL" id="SBT51017.1"/>
    </source>
</evidence>
<sequence>MGRRPGNCDHDPMESLIERLDGVERAETAVGVPLVSATFPAGEHDRVWRALRAEHPRTGLWPVLGWTAGDAAEGTHHWCGRSQGPAALAALRQVDAAERVALLVRSQLEERLCPEDPSDPQVTAWREEEFAESDPVRVAEVTGPLTDVPPGVRRASTAYPPTKVLLVPAAAGHEVLALVPGLMAIMNNWSGGPAHPDLLHDDHVLVLRHWENAWGAELYLPDFVDLELVVTRPPRTALAAATCAVEQMSYCYDLAQTLGDVYAVARRQAPADHWSFWWD</sequence>
<dbReference type="Pfam" id="PF14062">
    <property type="entry name" value="DUF4253"/>
    <property type="match status" value="1"/>
</dbReference>
<proteinExistence type="predicted"/>
<dbReference type="Proteomes" id="UP000199385">
    <property type="component" value="Chromosome I"/>
</dbReference>
<accession>A0A1A9A479</accession>